<dbReference type="EMBL" id="JACHLN010000002">
    <property type="protein sequence ID" value="MBB4838958.1"/>
    <property type="molecule type" value="Genomic_DNA"/>
</dbReference>
<keyword evidence="1" id="KW-0812">Transmembrane</keyword>
<accession>A0A7W7K0W8</accession>
<feature type="transmembrane region" description="Helical" evidence="1">
    <location>
        <begin position="57"/>
        <end position="83"/>
    </location>
</feature>
<name>A0A7W7K0W8_9SPHN</name>
<dbReference type="Pfam" id="PF07332">
    <property type="entry name" value="Phage_holin_3_6"/>
    <property type="match status" value="1"/>
</dbReference>
<dbReference type="Proteomes" id="UP000575241">
    <property type="component" value="Unassembled WGS sequence"/>
</dbReference>
<dbReference type="RefSeq" id="WP_184166317.1">
    <property type="nucleotide sequence ID" value="NZ_JACHLN010000002.1"/>
</dbReference>
<reference evidence="2 3" key="1">
    <citation type="submission" date="2020-08" db="EMBL/GenBank/DDBJ databases">
        <title>Functional genomics of gut bacteria from endangered species of beetles.</title>
        <authorList>
            <person name="Carlos-Shanley C."/>
        </authorList>
    </citation>
    <scope>NUCLEOTIDE SEQUENCE [LARGE SCALE GENOMIC DNA]</scope>
    <source>
        <strain evidence="2 3">S00224</strain>
    </source>
</reference>
<protein>
    <submittedName>
        <fullName evidence="2">CHASE2 domain-containing sensor protein</fullName>
    </submittedName>
</protein>
<evidence type="ECO:0000313" key="2">
    <source>
        <dbReference type="EMBL" id="MBB4838958.1"/>
    </source>
</evidence>
<dbReference type="AlphaFoldDB" id="A0A7W7K0W8"/>
<keyword evidence="1" id="KW-0472">Membrane</keyword>
<keyword evidence="3" id="KW-1185">Reference proteome</keyword>
<organism evidence="2 3">
    <name type="scientific">Sphingomonas kyeonggiensis</name>
    <dbReference type="NCBI Taxonomy" id="1268553"/>
    <lineage>
        <taxon>Bacteria</taxon>
        <taxon>Pseudomonadati</taxon>
        <taxon>Pseudomonadota</taxon>
        <taxon>Alphaproteobacteria</taxon>
        <taxon>Sphingomonadales</taxon>
        <taxon>Sphingomonadaceae</taxon>
        <taxon>Sphingomonas</taxon>
    </lineage>
</organism>
<evidence type="ECO:0000313" key="3">
    <source>
        <dbReference type="Proteomes" id="UP000575241"/>
    </source>
</evidence>
<gene>
    <name evidence="2" type="ORF">HNP52_002027</name>
</gene>
<dbReference type="InterPro" id="IPR009937">
    <property type="entry name" value="Phage_holin_3_6"/>
</dbReference>
<keyword evidence="1" id="KW-1133">Transmembrane helix</keyword>
<comment type="caution">
    <text evidence="2">The sequence shown here is derived from an EMBL/GenBank/DDBJ whole genome shotgun (WGS) entry which is preliminary data.</text>
</comment>
<evidence type="ECO:0000256" key="1">
    <source>
        <dbReference type="SAM" id="Phobius"/>
    </source>
</evidence>
<proteinExistence type="predicted"/>
<sequence>MDEPKPELPPPGAPAGEPSIGELLQQLVDNGRAYADAEIGFYRTLLRSKLRDARSMLWMGAVAIALAFAAAVALVMGLVLTLAPLVGPGFATLIVVSVFLAISGLMGWLAWTHVKRIFKEKP</sequence>
<feature type="transmembrane region" description="Helical" evidence="1">
    <location>
        <begin position="89"/>
        <end position="111"/>
    </location>
</feature>